<dbReference type="Gene3D" id="3.90.1200.10">
    <property type="match status" value="1"/>
</dbReference>
<dbReference type="GO" id="GO:0016740">
    <property type="term" value="F:transferase activity"/>
    <property type="evidence" value="ECO:0007669"/>
    <property type="project" value="UniProtKB-KW"/>
</dbReference>
<dbReference type="InterPro" id="IPR002575">
    <property type="entry name" value="Aminoglycoside_PTrfase"/>
</dbReference>
<dbReference type="SUPFAM" id="SSF56112">
    <property type="entry name" value="Protein kinase-like (PK-like)"/>
    <property type="match status" value="1"/>
</dbReference>
<name>A0A370D9A6_9GAMM</name>
<comment type="caution">
    <text evidence="4">The sequence shown here is derived from an EMBL/GenBank/DDBJ whole genome shotgun (WGS) entry which is preliminary data.</text>
</comment>
<dbReference type="Gene3D" id="3.30.200.20">
    <property type="entry name" value="Phosphorylase Kinase, domain 1"/>
    <property type="match status" value="1"/>
</dbReference>
<protein>
    <submittedName>
        <fullName evidence="4">Phosphotransferase</fullName>
    </submittedName>
</protein>
<gene>
    <name evidence="4" type="ORF">DIZ80_15470</name>
</gene>
<dbReference type="EMBL" id="QFXC01000013">
    <property type="protein sequence ID" value="RDH81478.1"/>
    <property type="molecule type" value="Genomic_DNA"/>
</dbReference>
<reference evidence="4 5" key="1">
    <citation type="journal article" date="2018" name="ISME J.">
        <title>Endosymbiont genomes yield clues of tubeworm success.</title>
        <authorList>
            <person name="Li Y."/>
            <person name="Liles M.R."/>
            <person name="Halanych K.M."/>
        </authorList>
    </citation>
    <scope>NUCLEOTIDE SEQUENCE [LARGE SCALE GENOMIC DNA]</scope>
    <source>
        <strain evidence="4">A1464</strain>
    </source>
</reference>
<feature type="domain" description="Aminoglycoside phosphotransferase" evidence="3">
    <location>
        <begin position="40"/>
        <end position="257"/>
    </location>
</feature>
<keyword evidence="1" id="KW-0547">Nucleotide-binding</keyword>
<evidence type="ECO:0000259" key="3">
    <source>
        <dbReference type="Pfam" id="PF01636"/>
    </source>
</evidence>
<dbReference type="InterPro" id="IPR011009">
    <property type="entry name" value="Kinase-like_dom_sf"/>
</dbReference>
<evidence type="ECO:0000256" key="2">
    <source>
        <dbReference type="ARBA" id="ARBA00022840"/>
    </source>
</evidence>
<dbReference type="GO" id="GO:0005524">
    <property type="term" value="F:ATP binding"/>
    <property type="evidence" value="ECO:0007669"/>
    <property type="project" value="UniProtKB-KW"/>
</dbReference>
<dbReference type="PANTHER" id="PTHR33540:SF1">
    <property type="entry name" value="N-ACETYLMURAMATE_N-ACETYLGLUCOSAMINE KINASE"/>
    <property type="match status" value="1"/>
</dbReference>
<dbReference type="Proteomes" id="UP000254266">
    <property type="component" value="Unassembled WGS sequence"/>
</dbReference>
<evidence type="ECO:0000313" key="5">
    <source>
        <dbReference type="Proteomes" id="UP000254266"/>
    </source>
</evidence>
<organism evidence="4 5">
    <name type="scientific">endosymbiont of Galathealinum brachiosum</name>
    <dbReference type="NCBI Taxonomy" id="2200906"/>
    <lineage>
        <taxon>Bacteria</taxon>
        <taxon>Pseudomonadati</taxon>
        <taxon>Pseudomonadota</taxon>
        <taxon>Gammaproteobacteria</taxon>
        <taxon>sulfur-oxidizing symbionts</taxon>
    </lineage>
</organism>
<dbReference type="AlphaFoldDB" id="A0A370D9A6"/>
<keyword evidence="2" id="KW-0067">ATP-binding</keyword>
<evidence type="ECO:0000313" key="4">
    <source>
        <dbReference type="EMBL" id="RDH81478.1"/>
    </source>
</evidence>
<proteinExistence type="predicted"/>
<dbReference type="PANTHER" id="PTHR33540">
    <property type="entry name" value="TRNA THREONYLCARBAMOYLADENOSINE BIOSYNTHESIS PROTEIN TSAE"/>
    <property type="match status" value="1"/>
</dbReference>
<keyword evidence="5" id="KW-1185">Reference proteome</keyword>
<evidence type="ECO:0000256" key="1">
    <source>
        <dbReference type="ARBA" id="ARBA00022741"/>
    </source>
</evidence>
<sequence>MTQQLDINDTSEIDAGITDSRLDDIKEWISADLKLENYQIEVASADASFRRYFRVRSANKSWVIMDAPPDKEDCRSFVTIAKLIEAAGVQAPHIYNFNQAQGFMQLSDLGSTAYLDRLTNETVDQFYADAIQSIVKMQGIQAELPEYNAELLQFEMSLFKDWFLLKHLNIELDVSQNKIITDTVNLLMQSALQQSAVFVHRDFHSRNLMITDENNPGVIDFQDAVNGSPAYDLVSLIKDCYIAWPRVKQLQWVDQYLKLSSLNVDRQVFIKQMDFMGMQRHMKAIGIFARLNHRDGKPGYLDDIPRTLAYVFDVCQRYEELAEFSSMLSILKIKADAMTLDLIR</sequence>
<dbReference type="Pfam" id="PF01636">
    <property type="entry name" value="APH"/>
    <property type="match status" value="1"/>
</dbReference>
<accession>A0A370D9A6</accession>